<keyword evidence="2" id="KW-1185">Reference proteome</keyword>
<accession>A0A0C4Y3X7</accession>
<proteinExistence type="predicted"/>
<sequence>MTAWLRCEILRWVAGLRAVARCLEHLALRMGAGTEEGGQDMTAGMAAIRAMPPAGGAVDAAACDSAALASWQTAMRALSHDLRSPQSAILALAQLPRDVPCACAHAAFVAQAAGYAQASLRLTDDIARLLRELAHGYRMEILELTALVRASADTLCLPAGRTPELDPAGRKAWIRGDAAMLSEALRVLMALAMMSAAGSTPPRVRQWLDGRLCRISIAFAPDPDPGPDAQAWRAARAGTPAMQFCRRVLLRHGGALDADRAADAKAGTQAGVVSDGGVTWHLHLPMLP</sequence>
<dbReference type="RefSeq" id="WP_144409720.1">
    <property type="nucleotide sequence ID" value="NZ_CP010536.1"/>
</dbReference>
<dbReference type="Proteomes" id="UP000031843">
    <property type="component" value="Chromosome main"/>
</dbReference>
<evidence type="ECO:0000313" key="2">
    <source>
        <dbReference type="Proteomes" id="UP000031843"/>
    </source>
</evidence>
<dbReference type="KEGG" id="cbw:RR42_m0083"/>
<organism evidence="1 2">
    <name type="scientific">Cupriavidus basilensis</name>
    <dbReference type="NCBI Taxonomy" id="68895"/>
    <lineage>
        <taxon>Bacteria</taxon>
        <taxon>Pseudomonadati</taxon>
        <taxon>Pseudomonadota</taxon>
        <taxon>Betaproteobacteria</taxon>
        <taxon>Burkholderiales</taxon>
        <taxon>Burkholderiaceae</taxon>
        <taxon>Cupriavidus</taxon>
    </lineage>
</organism>
<dbReference type="OrthoDB" id="8971085at2"/>
<protein>
    <submittedName>
        <fullName evidence="1">Sensor protein</fullName>
    </submittedName>
</protein>
<dbReference type="EMBL" id="CP010536">
    <property type="protein sequence ID" value="AJG17498.1"/>
    <property type="molecule type" value="Genomic_DNA"/>
</dbReference>
<evidence type="ECO:0000313" key="1">
    <source>
        <dbReference type="EMBL" id="AJG17498.1"/>
    </source>
</evidence>
<gene>
    <name evidence="1" type="ORF">RR42_m0083</name>
</gene>
<name>A0A0C4Y3X7_9BURK</name>
<dbReference type="STRING" id="68895.RR42_m0083"/>
<dbReference type="AlphaFoldDB" id="A0A0C4Y3X7"/>
<reference evidence="1 2" key="1">
    <citation type="journal article" date="2015" name="Genome Announc.">
        <title>Complete Genome Sequence of Cupriavidus basilensis 4G11, Isolated from the Oak Ridge Field Research Center Site.</title>
        <authorList>
            <person name="Ray J."/>
            <person name="Waters R.J."/>
            <person name="Skerker J.M."/>
            <person name="Kuehl J.V."/>
            <person name="Price M.N."/>
            <person name="Huang J."/>
            <person name="Chakraborty R."/>
            <person name="Arkin A.P."/>
            <person name="Deutschbauer A."/>
        </authorList>
    </citation>
    <scope>NUCLEOTIDE SEQUENCE [LARGE SCALE GENOMIC DNA]</scope>
    <source>
        <strain evidence="1">4G11</strain>
    </source>
</reference>